<feature type="region of interest" description="Disordered" evidence="1">
    <location>
        <begin position="43"/>
        <end position="105"/>
    </location>
</feature>
<evidence type="ECO:0000313" key="2">
    <source>
        <dbReference type="EMBL" id="GLD74444.1"/>
    </source>
</evidence>
<feature type="compositionally biased region" description="Basic and acidic residues" evidence="1">
    <location>
        <begin position="43"/>
        <end position="52"/>
    </location>
</feature>
<proteinExistence type="predicted"/>
<comment type="caution">
    <text evidence="2">The sequence shown here is derived from an EMBL/GenBank/DDBJ whole genome shotgun (WGS) entry which is preliminary data.</text>
</comment>
<reference evidence="2" key="1">
    <citation type="submission" date="2022-08" db="EMBL/GenBank/DDBJ databases">
        <title>Genome sequencing of akame (Lates japonicus).</title>
        <authorList>
            <person name="Hashiguchi Y."/>
            <person name="Takahashi H."/>
        </authorList>
    </citation>
    <scope>NUCLEOTIDE SEQUENCE</scope>
    <source>
        <strain evidence="2">Kochi</strain>
    </source>
</reference>
<feature type="compositionally biased region" description="Basic and acidic residues" evidence="1">
    <location>
        <begin position="90"/>
        <end position="105"/>
    </location>
</feature>
<feature type="compositionally biased region" description="Basic residues" evidence="1">
    <location>
        <begin position="1"/>
        <end position="12"/>
    </location>
</feature>
<accession>A0AAD3RL37</accession>
<feature type="region of interest" description="Disordered" evidence="1">
    <location>
        <begin position="1"/>
        <end position="28"/>
    </location>
</feature>
<name>A0AAD3RL37_LATJO</name>
<dbReference type="EMBL" id="BRZM01002234">
    <property type="protein sequence ID" value="GLD74444.1"/>
    <property type="molecule type" value="Genomic_DNA"/>
</dbReference>
<dbReference type="Proteomes" id="UP001279410">
    <property type="component" value="Unassembled WGS sequence"/>
</dbReference>
<organism evidence="2 3">
    <name type="scientific">Lates japonicus</name>
    <name type="common">Japanese lates</name>
    <dbReference type="NCBI Taxonomy" id="270547"/>
    <lineage>
        <taxon>Eukaryota</taxon>
        <taxon>Metazoa</taxon>
        <taxon>Chordata</taxon>
        <taxon>Craniata</taxon>
        <taxon>Vertebrata</taxon>
        <taxon>Euteleostomi</taxon>
        <taxon>Actinopterygii</taxon>
        <taxon>Neopterygii</taxon>
        <taxon>Teleostei</taxon>
        <taxon>Neoteleostei</taxon>
        <taxon>Acanthomorphata</taxon>
        <taxon>Carangaria</taxon>
        <taxon>Carangaria incertae sedis</taxon>
        <taxon>Centropomidae</taxon>
        <taxon>Lates</taxon>
    </lineage>
</organism>
<evidence type="ECO:0000313" key="3">
    <source>
        <dbReference type="Proteomes" id="UP001279410"/>
    </source>
</evidence>
<feature type="compositionally biased region" description="Acidic residues" evidence="1">
    <location>
        <begin position="53"/>
        <end position="64"/>
    </location>
</feature>
<gene>
    <name evidence="2" type="ORF">AKAME5_002577300</name>
</gene>
<keyword evidence="3" id="KW-1185">Reference proteome</keyword>
<protein>
    <submittedName>
        <fullName evidence="2">Uncharacterized protein</fullName>
    </submittedName>
</protein>
<dbReference type="AlphaFoldDB" id="A0AAD3RL37"/>
<sequence>MYPSSKSKRKTIRLGAKDDQSDSEEIVGGYDPKVRRILARVERRGDETWRTEDSEDDSSSESENGDSNWEDQIPLSSRGFFPAATSTGIEEEKRTALEEVEKSIN</sequence>
<evidence type="ECO:0000256" key="1">
    <source>
        <dbReference type="SAM" id="MobiDB-lite"/>
    </source>
</evidence>